<dbReference type="InterPro" id="IPR005103">
    <property type="entry name" value="AA9_LPMO"/>
</dbReference>
<dbReference type="GO" id="GO:0030245">
    <property type="term" value="P:cellulose catabolic process"/>
    <property type="evidence" value="ECO:0007669"/>
    <property type="project" value="UniProtKB-KW"/>
</dbReference>
<evidence type="ECO:0000313" key="18">
    <source>
        <dbReference type="EMBL" id="KAF7289744.1"/>
    </source>
</evidence>
<keyword evidence="5 16" id="KW-0732">Signal</keyword>
<dbReference type="RefSeq" id="XP_037213473.1">
    <property type="nucleotide sequence ID" value="XM_037369917.1"/>
</dbReference>
<dbReference type="Pfam" id="PF03443">
    <property type="entry name" value="AA9"/>
    <property type="match status" value="1"/>
</dbReference>
<dbReference type="GO" id="GO:0046872">
    <property type="term" value="F:metal ion binding"/>
    <property type="evidence" value="ECO:0007669"/>
    <property type="project" value="UniProtKB-KW"/>
</dbReference>
<evidence type="ECO:0000256" key="16">
    <source>
        <dbReference type="SAM" id="SignalP"/>
    </source>
</evidence>
<gene>
    <name evidence="18" type="ORF">MIND_01348000</name>
</gene>
<dbReference type="Gene3D" id="2.70.50.70">
    <property type="match status" value="1"/>
</dbReference>
<proteinExistence type="inferred from homology"/>
<feature type="chain" id="PRO_5034501187" description="lytic cellulose monooxygenase (C4-dehydrogenating)" evidence="16">
    <location>
        <begin position="20"/>
        <end position="272"/>
    </location>
</feature>
<dbReference type="InterPro" id="IPR049892">
    <property type="entry name" value="AA9"/>
</dbReference>
<comment type="subcellular location">
    <subcellularLocation>
        <location evidence="2">Secreted</location>
    </subcellularLocation>
</comment>
<comment type="similarity">
    <text evidence="13">Belongs to the polysaccharide monooxygenase AA9 family.</text>
</comment>
<comment type="caution">
    <text evidence="18">The sequence shown here is derived from an EMBL/GenBank/DDBJ whole genome shotgun (WGS) entry which is preliminary data.</text>
</comment>
<protein>
    <recommendedName>
        <fullName evidence="15">lytic cellulose monooxygenase (C4-dehydrogenating)</fullName>
        <ecNumber evidence="15">1.14.99.56</ecNumber>
    </recommendedName>
</protein>
<keyword evidence="12" id="KW-0624">Polysaccharide degradation</keyword>
<evidence type="ECO:0000256" key="14">
    <source>
        <dbReference type="ARBA" id="ARBA00045077"/>
    </source>
</evidence>
<keyword evidence="11" id="KW-0119">Carbohydrate metabolism</keyword>
<evidence type="ECO:0000256" key="7">
    <source>
        <dbReference type="ARBA" id="ARBA00023002"/>
    </source>
</evidence>
<dbReference type="GO" id="GO:0004497">
    <property type="term" value="F:monooxygenase activity"/>
    <property type="evidence" value="ECO:0007669"/>
    <property type="project" value="UniProtKB-KW"/>
</dbReference>
<name>A0A8H6RYN2_9AGAR</name>
<organism evidence="18 19">
    <name type="scientific">Mycena indigotica</name>
    <dbReference type="NCBI Taxonomy" id="2126181"/>
    <lineage>
        <taxon>Eukaryota</taxon>
        <taxon>Fungi</taxon>
        <taxon>Dikarya</taxon>
        <taxon>Basidiomycota</taxon>
        <taxon>Agaricomycotina</taxon>
        <taxon>Agaricomycetes</taxon>
        <taxon>Agaricomycetidae</taxon>
        <taxon>Agaricales</taxon>
        <taxon>Marasmiineae</taxon>
        <taxon>Mycenaceae</taxon>
        <taxon>Mycena</taxon>
    </lineage>
</organism>
<dbReference type="EMBL" id="JACAZF010000016">
    <property type="protein sequence ID" value="KAF7289744.1"/>
    <property type="molecule type" value="Genomic_DNA"/>
</dbReference>
<keyword evidence="10" id="KW-1015">Disulfide bond</keyword>
<keyword evidence="8" id="KW-0186">Copper</keyword>
<accession>A0A8H6RYN2</accession>
<feature type="signal peptide" evidence="16">
    <location>
        <begin position="1"/>
        <end position="19"/>
    </location>
</feature>
<evidence type="ECO:0000256" key="8">
    <source>
        <dbReference type="ARBA" id="ARBA00023008"/>
    </source>
</evidence>
<keyword evidence="7" id="KW-0560">Oxidoreductase</keyword>
<evidence type="ECO:0000259" key="17">
    <source>
        <dbReference type="Pfam" id="PF03443"/>
    </source>
</evidence>
<dbReference type="GeneID" id="59352433"/>
<evidence type="ECO:0000256" key="15">
    <source>
        <dbReference type="ARBA" id="ARBA00047174"/>
    </source>
</evidence>
<evidence type="ECO:0000256" key="1">
    <source>
        <dbReference type="ARBA" id="ARBA00001973"/>
    </source>
</evidence>
<reference evidence="18" key="1">
    <citation type="submission" date="2020-05" db="EMBL/GenBank/DDBJ databases">
        <title>Mycena genomes resolve the evolution of fungal bioluminescence.</title>
        <authorList>
            <person name="Tsai I.J."/>
        </authorList>
    </citation>
    <scope>NUCLEOTIDE SEQUENCE</scope>
    <source>
        <strain evidence="18">171206Taipei</strain>
    </source>
</reference>
<keyword evidence="19" id="KW-1185">Reference proteome</keyword>
<evidence type="ECO:0000256" key="2">
    <source>
        <dbReference type="ARBA" id="ARBA00004613"/>
    </source>
</evidence>
<keyword evidence="9" id="KW-0503">Monooxygenase</keyword>
<evidence type="ECO:0000256" key="5">
    <source>
        <dbReference type="ARBA" id="ARBA00022729"/>
    </source>
</evidence>
<dbReference type="EC" id="1.14.99.56" evidence="15"/>
<evidence type="ECO:0000256" key="10">
    <source>
        <dbReference type="ARBA" id="ARBA00023157"/>
    </source>
</evidence>
<evidence type="ECO:0000256" key="3">
    <source>
        <dbReference type="ARBA" id="ARBA00022525"/>
    </source>
</evidence>
<evidence type="ECO:0000256" key="6">
    <source>
        <dbReference type="ARBA" id="ARBA00023001"/>
    </source>
</evidence>
<keyword evidence="6" id="KW-0136">Cellulose degradation</keyword>
<evidence type="ECO:0000256" key="4">
    <source>
        <dbReference type="ARBA" id="ARBA00022723"/>
    </source>
</evidence>
<evidence type="ECO:0000256" key="13">
    <source>
        <dbReference type="ARBA" id="ARBA00044502"/>
    </source>
</evidence>
<sequence length="272" mass="28881">MKTFSALVAIVALVAESSAHYIFPDIILGGVQSSDWQYTRQTNNWQDLNPAQDVTSTDIRCYTSKQSGTAPNVANVAAGSTVTFTVVGNPSSTYHDGVLNVYMAKAPSGTDVSKWDGSGTVWFKIKEIPAVANGVTITFPATNLTTVPVTIPTQVPSGQYLLRVEHIALHAASSYGGAQFYISCAQINVTGGGSGTPGPLVAFPGAYTGNEPGILINIYYPIPTNYVQPGPAVWPAGGSVSFCTCLLFALFVFDSETLLDVQRQAEQRLEQC</sequence>
<feature type="domain" description="Auxiliary Activity family 9 catalytic" evidence="17">
    <location>
        <begin position="20"/>
        <end position="226"/>
    </location>
</feature>
<keyword evidence="3" id="KW-0964">Secreted</keyword>
<evidence type="ECO:0000256" key="11">
    <source>
        <dbReference type="ARBA" id="ARBA00023277"/>
    </source>
</evidence>
<dbReference type="Proteomes" id="UP000636479">
    <property type="component" value="Unassembled WGS sequence"/>
</dbReference>
<evidence type="ECO:0000256" key="9">
    <source>
        <dbReference type="ARBA" id="ARBA00023033"/>
    </source>
</evidence>
<evidence type="ECO:0000256" key="12">
    <source>
        <dbReference type="ARBA" id="ARBA00023326"/>
    </source>
</evidence>
<dbReference type="CDD" id="cd21175">
    <property type="entry name" value="LPMO_AA9"/>
    <property type="match status" value="1"/>
</dbReference>
<evidence type="ECO:0000313" key="19">
    <source>
        <dbReference type="Proteomes" id="UP000636479"/>
    </source>
</evidence>
<dbReference type="OrthoDB" id="3496539at2759"/>
<dbReference type="AlphaFoldDB" id="A0A8H6RYN2"/>
<keyword evidence="4" id="KW-0479">Metal-binding</keyword>
<comment type="cofactor">
    <cofactor evidence="1">
        <name>Cu(2+)</name>
        <dbReference type="ChEBI" id="CHEBI:29036"/>
    </cofactor>
</comment>
<dbReference type="GO" id="GO:0005576">
    <property type="term" value="C:extracellular region"/>
    <property type="evidence" value="ECO:0007669"/>
    <property type="project" value="UniProtKB-SubCell"/>
</dbReference>
<comment type="catalytic activity">
    <reaction evidence="14">
        <text>[(1-&gt;4)-beta-D-glucosyl]n+m + reduced acceptor + O2 = 4-dehydro-beta-D-glucosyl-[(1-&gt;4)-beta-D-glucosyl]n-1 + [(1-&gt;4)-beta-D-glucosyl]m + acceptor + H2O.</text>
        <dbReference type="EC" id="1.14.99.56"/>
    </reaction>
</comment>
<dbReference type="PANTHER" id="PTHR33353:SF10">
    <property type="entry name" value="ENDO-BETA-1,4-GLUCANASE D"/>
    <property type="match status" value="1"/>
</dbReference>
<dbReference type="PANTHER" id="PTHR33353">
    <property type="entry name" value="PUTATIVE (AFU_ORTHOLOGUE AFUA_1G12560)-RELATED"/>
    <property type="match status" value="1"/>
</dbReference>